<keyword evidence="4 6" id="KW-0704">Schiff base</keyword>
<gene>
    <name evidence="7" type="primary">deoC2_2</name>
    <name evidence="6" type="synonym">deoC</name>
    <name evidence="7" type="ORF">PDESU_03677</name>
</gene>
<accession>A0A6C2U5L4</accession>
<evidence type="ECO:0000256" key="5">
    <source>
        <dbReference type="ARBA" id="ARBA00048791"/>
    </source>
</evidence>
<comment type="catalytic activity">
    <reaction evidence="5 6">
        <text>2-deoxy-D-ribose 5-phosphate = D-glyceraldehyde 3-phosphate + acetaldehyde</text>
        <dbReference type="Rhea" id="RHEA:12821"/>
        <dbReference type="ChEBI" id="CHEBI:15343"/>
        <dbReference type="ChEBI" id="CHEBI:59776"/>
        <dbReference type="ChEBI" id="CHEBI:62877"/>
        <dbReference type="EC" id="4.1.2.4"/>
    </reaction>
</comment>
<dbReference type="GO" id="GO:0016052">
    <property type="term" value="P:carbohydrate catabolic process"/>
    <property type="evidence" value="ECO:0007669"/>
    <property type="project" value="TreeGrafter"/>
</dbReference>
<protein>
    <recommendedName>
        <fullName evidence="6">Deoxyribose-phosphate aldolase</fullName>
        <shortName evidence="6">DERA</shortName>
        <ecNumber evidence="6">4.1.2.4</ecNumber>
    </recommendedName>
    <alternativeName>
        <fullName evidence="6">2-deoxy-D-ribose 5-phosphate aldolase</fullName>
    </alternativeName>
    <alternativeName>
        <fullName evidence="6">Phosphodeoxyriboaldolase</fullName>
        <shortName evidence="6">Deoxyriboaldolase</shortName>
    </alternativeName>
</protein>
<sequence>MSITVHDLAKMIDHSLLHPTMTDTILKKECELALKYDCATVCIKPHAVPMAAEILNGSDVKVCAVAGFPHGNSHTEIIIAEAVRACKEGALEIDIVSNTGKVLGGDWDYVSAELKAVNDAVTAEGAILKVIFENDFLTCDDQIIRLCEICSEHNIAFVKTSTGYGFVKQDNGFYNYKGATEPHLKLMREHSKPSVQVKAAGGVRTLPDLVRVRQMGVTRIGATATAAILDEAAKRIAEGEDLADLGGNPLGGGGY</sequence>
<dbReference type="Proteomes" id="UP000366872">
    <property type="component" value="Unassembled WGS sequence"/>
</dbReference>
<dbReference type="InterPro" id="IPR013785">
    <property type="entry name" value="Aldolase_TIM"/>
</dbReference>
<name>A0A6C2U5L4_PONDE</name>
<proteinExistence type="inferred from homology"/>
<dbReference type="NCBIfam" id="TIGR00126">
    <property type="entry name" value="deoC"/>
    <property type="match status" value="1"/>
</dbReference>
<comment type="pathway">
    <text evidence="6">Carbohydrate degradation; 2-deoxy-D-ribose 1-phosphate degradation; D-glyceraldehyde 3-phosphate and acetaldehyde from 2-deoxy-alpha-D-ribose 1-phosphate: step 2/2.</text>
</comment>
<evidence type="ECO:0000256" key="4">
    <source>
        <dbReference type="ARBA" id="ARBA00023270"/>
    </source>
</evidence>
<dbReference type="PANTHER" id="PTHR10889">
    <property type="entry name" value="DEOXYRIBOSE-PHOSPHATE ALDOLASE"/>
    <property type="match status" value="1"/>
</dbReference>
<dbReference type="HAMAP" id="MF_00114">
    <property type="entry name" value="DeoC_type1"/>
    <property type="match status" value="1"/>
</dbReference>
<organism evidence="7 8">
    <name type="scientific">Pontiella desulfatans</name>
    <dbReference type="NCBI Taxonomy" id="2750659"/>
    <lineage>
        <taxon>Bacteria</taxon>
        <taxon>Pseudomonadati</taxon>
        <taxon>Kiritimatiellota</taxon>
        <taxon>Kiritimatiellia</taxon>
        <taxon>Kiritimatiellales</taxon>
        <taxon>Pontiellaceae</taxon>
        <taxon>Pontiella</taxon>
    </lineage>
</organism>
<feature type="active site" description="Proton donor/acceptor" evidence="6">
    <location>
        <position position="198"/>
    </location>
</feature>
<comment type="similarity">
    <text evidence="1 6">Belongs to the DeoC/FbaB aldolase family. DeoC type 1 subfamily.</text>
</comment>
<dbReference type="InterPro" id="IPR028581">
    <property type="entry name" value="DeoC_typeI"/>
</dbReference>
<evidence type="ECO:0000313" key="7">
    <source>
        <dbReference type="EMBL" id="VGO15097.1"/>
    </source>
</evidence>
<dbReference type="CDD" id="cd00959">
    <property type="entry name" value="DeoC"/>
    <property type="match status" value="1"/>
</dbReference>
<dbReference type="Pfam" id="PF01791">
    <property type="entry name" value="DeoC"/>
    <property type="match status" value="1"/>
</dbReference>
<keyword evidence="8" id="KW-1185">Reference proteome</keyword>
<evidence type="ECO:0000256" key="1">
    <source>
        <dbReference type="ARBA" id="ARBA00010936"/>
    </source>
</evidence>
<keyword evidence="3 6" id="KW-0456">Lyase</keyword>
<dbReference type="SUPFAM" id="SSF51569">
    <property type="entry name" value="Aldolase"/>
    <property type="match status" value="1"/>
</dbReference>
<dbReference type="SMART" id="SM01133">
    <property type="entry name" value="DeoC"/>
    <property type="match status" value="1"/>
</dbReference>
<dbReference type="PIRSF" id="PIRSF001357">
    <property type="entry name" value="DeoC"/>
    <property type="match status" value="1"/>
</dbReference>
<feature type="active site" description="Schiff-base intermediate with acetaldehyde" evidence="6">
    <location>
        <position position="159"/>
    </location>
</feature>
<dbReference type="InterPro" id="IPR011343">
    <property type="entry name" value="DeoC"/>
</dbReference>
<evidence type="ECO:0000256" key="2">
    <source>
        <dbReference type="ARBA" id="ARBA00022490"/>
    </source>
</evidence>
<dbReference type="InterPro" id="IPR002915">
    <property type="entry name" value="DeoC/FbaB/LacD_aldolase"/>
</dbReference>
<dbReference type="UniPathway" id="UPA00002">
    <property type="reaction ID" value="UER00468"/>
</dbReference>
<dbReference type="GO" id="GO:0005737">
    <property type="term" value="C:cytoplasm"/>
    <property type="evidence" value="ECO:0007669"/>
    <property type="project" value="UniProtKB-SubCell"/>
</dbReference>
<reference evidence="7 8" key="1">
    <citation type="submission" date="2019-04" db="EMBL/GenBank/DDBJ databases">
        <authorList>
            <person name="Van Vliet M D."/>
        </authorList>
    </citation>
    <scope>NUCLEOTIDE SEQUENCE [LARGE SCALE GENOMIC DNA]</scope>
    <source>
        <strain evidence="7 8">F1</strain>
    </source>
</reference>
<comment type="function">
    <text evidence="6">Catalyzes a reversible aldol reaction between acetaldehyde and D-glyceraldehyde 3-phosphate to generate 2-deoxy-D-ribose 5-phosphate.</text>
</comment>
<feature type="active site" description="Proton donor/acceptor" evidence="6">
    <location>
        <position position="94"/>
    </location>
</feature>
<dbReference type="PANTHER" id="PTHR10889:SF1">
    <property type="entry name" value="DEOXYRIBOSE-PHOSPHATE ALDOLASE"/>
    <property type="match status" value="1"/>
</dbReference>
<comment type="subcellular location">
    <subcellularLocation>
        <location evidence="6">Cytoplasm</location>
    </subcellularLocation>
</comment>
<dbReference type="GO" id="GO:0009264">
    <property type="term" value="P:deoxyribonucleotide catabolic process"/>
    <property type="evidence" value="ECO:0007669"/>
    <property type="project" value="UniProtKB-UniRule"/>
</dbReference>
<evidence type="ECO:0000256" key="6">
    <source>
        <dbReference type="HAMAP-Rule" id="MF_00114"/>
    </source>
</evidence>
<dbReference type="GO" id="GO:0004139">
    <property type="term" value="F:deoxyribose-phosphate aldolase activity"/>
    <property type="evidence" value="ECO:0007669"/>
    <property type="project" value="UniProtKB-UniRule"/>
</dbReference>
<dbReference type="AlphaFoldDB" id="A0A6C2U5L4"/>
<keyword evidence="2 6" id="KW-0963">Cytoplasm</keyword>
<evidence type="ECO:0000256" key="3">
    <source>
        <dbReference type="ARBA" id="ARBA00023239"/>
    </source>
</evidence>
<dbReference type="GO" id="GO:0006018">
    <property type="term" value="P:2-deoxyribose 1-phosphate catabolic process"/>
    <property type="evidence" value="ECO:0007669"/>
    <property type="project" value="UniProtKB-UniRule"/>
</dbReference>
<dbReference type="Gene3D" id="3.20.20.70">
    <property type="entry name" value="Aldolase class I"/>
    <property type="match status" value="1"/>
</dbReference>
<evidence type="ECO:0000313" key="8">
    <source>
        <dbReference type="Proteomes" id="UP000366872"/>
    </source>
</evidence>
<dbReference type="EC" id="4.1.2.4" evidence="6"/>
<dbReference type="EMBL" id="CAAHFG010000002">
    <property type="protein sequence ID" value="VGO15097.1"/>
    <property type="molecule type" value="Genomic_DNA"/>
</dbReference>